<keyword evidence="6 8" id="KW-0472">Membrane</keyword>
<keyword evidence="5 8" id="KW-1133">Transmembrane helix</keyword>
<dbReference type="STRING" id="578462.A0A0L0S0M3"/>
<dbReference type="GO" id="GO:0000139">
    <property type="term" value="C:Golgi membrane"/>
    <property type="evidence" value="ECO:0007669"/>
    <property type="project" value="UniProtKB-SubCell"/>
</dbReference>
<dbReference type="eggNOG" id="KOG2887">
    <property type="taxonomic scope" value="Eukaryota"/>
</dbReference>
<name>A0A0L0S0M3_ALLM3</name>
<sequence>MPTPFKNMDDSTSGGMMEDAFGAFKMTRKQRLIGFGLCFVVGAVISGLSFICLTMGNIPGWAIMYTAGNITSLMSTSFWTGFSAQFKKMFDPTRRIASSIFLGSMVTTLIIALKTRVVLWCLICCAIQFLALFWYSASYIPFAREMIIKVLRKVLSIVGLR</sequence>
<reference evidence="10" key="2">
    <citation type="submission" date="2009-11" db="EMBL/GenBank/DDBJ databases">
        <title>The Genome Sequence of Allomyces macrogynus strain ATCC 38327.</title>
        <authorList>
            <consortium name="The Broad Institute Genome Sequencing Platform"/>
            <person name="Russ C."/>
            <person name="Cuomo C."/>
            <person name="Shea T."/>
            <person name="Young S.K."/>
            <person name="Zeng Q."/>
            <person name="Koehrsen M."/>
            <person name="Haas B."/>
            <person name="Borodovsky M."/>
            <person name="Guigo R."/>
            <person name="Alvarado L."/>
            <person name="Berlin A."/>
            <person name="Borenstein D."/>
            <person name="Chen Z."/>
            <person name="Engels R."/>
            <person name="Freedman E."/>
            <person name="Gellesch M."/>
            <person name="Goldberg J."/>
            <person name="Griggs A."/>
            <person name="Gujja S."/>
            <person name="Heiman D."/>
            <person name="Hepburn T."/>
            <person name="Howarth C."/>
            <person name="Jen D."/>
            <person name="Larson L."/>
            <person name="Lewis B."/>
            <person name="Mehta T."/>
            <person name="Park D."/>
            <person name="Pearson M."/>
            <person name="Roberts A."/>
            <person name="Saif S."/>
            <person name="Shenoy N."/>
            <person name="Sisk P."/>
            <person name="Stolte C."/>
            <person name="Sykes S."/>
            <person name="Walk T."/>
            <person name="White J."/>
            <person name="Yandava C."/>
            <person name="Burger G."/>
            <person name="Gray M.W."/>
            <person name="Holland P.W.H."/>
            <person name="King N."/>
            <person name="Lang F.B.F."/>
            <person name="Roger A.J."/>
            <person name="Ruiz-Trillo I."/>
            <person name="Lander E."/>
            <person name="Nusbaum C."/>
        </authorList>
    </citation>
    <scope>NUCLEOTIDE SEQUENCE [LARGE SCALE GENOMIC DNA]</scope>
    <source>
        <strain evidence="10">ATCC 38327</strain>
    </source>
</reference>
<dbReference type="OrthoDB" id="73614at2759"/>
<protein>
    <recommendedName>
        <fullName evidence="8">Protein transport protein SFT2</fullName>
    </recommendedName>
</protein>
<evidence type="ECO:0000313" key="10">
    <source>
        <dbReference type="Proteomes" id="UP000054350"/>
    </source>
</evidence>
<dbReference type="PANTHER" id="PTHR23137:SF6">
    <property type="entry name" value="VESICLE TRANSPORT PROTEIN"/>
    <property type="match status" value="1"/>
</dbReference>
<feature type="transmembrane region" description="Helical" evidence="8">
    <location>
        <begin position="119"/>
        <end position="142"/>
    </location>
</feature>
<keyword evidence="10" id="KW-1185">Reference proteome</keyword>
<dbReference type="InterPro" id="IPR011691">
    <property type="entry name" value="Vesicle_transpt_SFT2"/>
</dbReference>
<proteinExistence type="inferred from homology"/>
<keyword evidence="4 8" id="KW-0653">Protein transport</keyword>
<feature type="transmembrane region" description="Helical" evidence="8">
    <location>
        <begin position="62"/>
        <end position="84"/>
    </location>
</feature>
<comment type="subcellular location">
    <subcellularLocation>
        <location evidence="8">Golgi apparatus membrane</location>
        <topology evidence="8">Multi-pass membrane protein</topology>
    </subcellularLocation>
    <subcellularLocation>
        <location evidence="1">Membrane</location>
        <topology evidence="1">Multi-pass membrane protein</topology>
    </subcellularLocation>
</comment>
<dbReference type="GO" id="GO:0015031">
    <property type="term" value="P:protein transport"/>
    <property type="evidence" value="ECO:0007669"/>
    <property type="project" value="UniProtKB-KW"/>
</dbReference>
<organism evidence="9 10">
    <name type="scientific">Allomyces macrogynus (strain ATCC 38327)</name>
    <name type="common">Allomyces javanicus var. macrogynus</name>
    <dbReference type="NCBI Taxonomy" id="578462"/>
    <lineage>
        <taxon>Eukaryota</taxon>
        <taxon>Fungi</taxon>
        <taxon>Fungi incertae sedis</taxon>
        <taxon>Blastocladiomycota</taxon>
        <taxon>Blastocladiomycetes</taxon>
        <taxon>Blastocladiales</taxon>
        <taxon>Blastocladiaceae</taxon>
        <taxon>Allomyces</taxon>
    </lineage>
</organism>
<keyword evidence="8" id="KW-0333">Golgi apparatus</keyword>
<evidence type="ECO:0000256" key="4">
    <source>
        <dbReference type="ARBA" id="ARBA00022927"/>
    </source>
</evidence>
<evidence type="ECO:0000256" key="2">
    <source>
        <dbReference type="ARBA" id="ARBA00022448"/>
    </source>
</evidence>
<dbReference type="GO" id="GO:0016192">
    <property type="term" value="P:vesicle-mediated transport"/>
    <property type="evidence" value="ECO:0007669"/>
    <property type="project" value="InterPro"/>
</dbReference>
<feature type="transmembrane region" description="Helical" evidence="8">
    <location>
        <begin position="32"/>
        <end position="56"/>
    </location>
</feature>
<evidence type="ECO:0000256" key="6">
    <source>
        <dbReference type="ARBA" id="ARBA00023136"/>
    </source>
</evidence>
<gene>
    <name evidence="9" type="ORF">AMAG_01773</name>
</gene>
<keyword evidence="2 8" id="KW-0813">Transport</keyword>
<dbReference type="InterPro" id="IPR007305">
    <property type="entry name" value="Vesicle_transpt_Got1/SFT2"/>
</dbReference>
<dbReference type="VEuPathDB" id="FungiDB:AMAG_01773"/>
<evidence type="ECO:0000256" key="1">
    <source>
        <dbReference type="ARBA" id="ARBA00004141"/>
    </source>
</evidence>
<evidence type="ECO:0000256" key="5">
    <source>
        <dbReference type="ARBA" id="ARBA00022989"/>
    </source>
</evidence>
<dbReference type="Pfam" id="PF04178">
    <property type="entry name" value="Got1"/>
    <property type="match status" value="1"/>
</dbReference>
<dbReference type="PANTHER" id="PTHR23137">
    <property type="entry name" value="VESICLE TRANSPORT PROTEIN-RELATED"/>
    <property type="match status" value="1"/>
</dbReference>
<evidence type="ECO:0000313" key="9">
    <source>
        <dbReference type="EMBL" id="KNE55916.1"/>
    </source>
</evidence>
<feature type="transmembrane region" description="Helical" evidence="8">
    <location>
        <begin position="96"/>
        <end position="113"/>
    </location>
</feature>
<keyword evidence="3 8" id="KW-0812">Transmembrane</keyword>
<comment type="function">
    <text evidence="8">Nonessential protein required for the fusion of transport vesicles derived from the endocytic pathway with the Golgi complex.</text>
</comment>
<accession>A0A0L0S0M3</accession>
<dbReference type="AlphaFoldDB" id="A0A0L0S0M3"/>
<evidence type="ECO:0000256" key="7">
    <source>
        <dbReference type="ARBA" id="ARBA00025800"/>
    </source>
</evidence>
<evidence type="ECO:0000256" key="8">
    <source>
        <dbReference type="RuleBase" id="RU363111"/>
    </source>
</evidence>
<reference evidence="9 10" key="1">
    <citation type="submission" date="2009-11" db="EMBL/GenBank/DDBJ databases">
        <title>Annotation of Allomyces macrogynus ATCC 38327.</title>
        <authorList>
            <consortium name="The Broad Institute Genome Sequencing Platform"/>
            <person name="Russ C."/>
            <person name="Cuomo C."/>
            <person name="Burger G."/>
            <person name="Gray M.W."/>
            <person name="Holland P.W.H."/>
            <person name="King N."/>
            <person name="Lang F.B.F."/>
            <person name="Roger A.J."/>
            <person name="Ruiz-Trillo I."/>
            <person name="Young S.K."/>
            <person name="Zeng Q."/>
            <person name="Gargeya S."/>
            <person name="Fitzgerald M."/>
            <person name="Haas B."/>
            <person name="Abouelleil A."/>
            <person name="Alvarado L."/>
            <person name="Arachchi H.M."/>
            <person name="Berlin A."/>
            <person name="Chapman S.B."/>
            <person name="Gearin G."/>
            <person name="Goldberg J."/>
            <person name="Griggs A."/>
            <person name="Gujja S."/>
            <person name="Hansen M."/>
            <person name="Heiman D."/>
            <person name="Howarth C."/>
            <person name="Larimer J."/>
            <person name="Lui A."/>
            <person name="MacDonald P.J.P."/>
            <person name="McCowen C."/>
            <person name="Montmayeur A."/>
            <person name="Murphy C."/>
            <person name="Neiman D."/>
            <person name="Pearson M."/>
            <person name="Priest M."/>
            <person name="Roberts A."/>
            <person name="Saif S."/>
            <person name="Shea T."/>
            <person name="Sisk P."/>
            <person name="Stolte C."/>
            <person name="Sykes S."/>
            <person name="Wortman J."/>
            <person name="Nusbaum C."/>
            <person name="Birren B."/>
        </authorList>
    </citation>
    <scope>NUCLEOTIDE SEQUENCE [LARGE SCALE GENOMIC DNA]</scope>
    <source>
        <strain evidence="9 10">ATCC 38327</strain>
    </source>
</reference>
<comment type="similarity">
    <text evidence="7 8">Belongs to the SFT2 family.</text>
</comment>
<evidence type="ECO:0000256" key="3">
    <source>
        <dbReference type="ARBA" id="ARBA00022692"/>
    </source>
</evidence>
<dbReference type="EMBL" id="GG745329">
    <property type="protein sequence ID" value="KNE55916.1"/>
    <property type="molecule type" value="Genomic_DNA"/>
</dbReference>
<dbReference type="Proteomes" id="UP000054350">
    <property type="component" value="Unassembled WGS sequence"/>
</dbReference>